<reference evidence="3" key="2">
    <citation type="journal article" date="2014" name="ISME J.">
        <title>Microbial stratification in low pH oxic and suboxic macroscopic growths along an acid mine drainage.</title>
        <authorList>
            <person name="Mendez-Garcia C."/>
            <person name="Mesa V."/>
            <person name="Sprenger R.R."/>
            <person name="Richter M."/>
            <person name="Diez M.S."/>
            <person name="Solano J."/>
            <person name="Bargiela R."/>
            <person name="Golyshina O.V."/>
            <person name="Manteca A."/>
            <person name="Ramos J.L."/>
            <person name="Gallego J.R."/>
            <person name="Llorente I."/>
            <person name="Martins Dos Santos V.A."/>
            <person name="Jensen O.N."/>
            <person name="Pelaez A.I."/>
            <person name="Sanchez J."/>
            <person name="Ferrer M."/>
        </authorList>
    </citation>
    <scope>NUCLEOTIDE SEQUENCE</scope>
</reference>
<reference evidence="3" key="1">
    <citation type="submission" date="2013-08" db="EMBL/GenBank/DDBJ databases">
        <authorList>
            <person name="Mendez C."/>
            <person name="Richter M."/>
            <person name="Ferrer M."/>
            <person name="Sanchez J."/>
        </authorList>
    </citation>
    <scope>NUCLEOTIDE SEQUENCE</scope>
</reference>
<protein>
    <submittedName>
        <fullName evidence="3">Transposase</fullName>
    </submittedName>
</protein>
<dbReference type="AlphaFoldDB" id="T1CT53"/>
<dbReference type="PANTHER" id="PTHR33678:SF1">
    <property type="entry name" value="BLL1576 PROTEIN"/>
    <property type="match status" value="1"/>
</dbReference>
<sequence>MMGLPVRRIQEVLATMAGLEVSVGEVQGLLELAAEKLGPEYAAIRQEVRSAHLVQPDETSMRVGGANWWAWSFASELAAYYELDPSRGQDVVERVLGRDFAGTVVSDDWCAYNCLNGKRGVCWIHINRHLQAAEVAHGIEPRGPRDLSPPVFTRAGHPPATFLRFALRLRTLVREAVEWSEQTPASATRSRERRARAYERRVRRLCDPNSKDEDVARISRNLRKRMPHLFEFVRDARIPWHNNAGERAIRSICVKRKMSGGMRSAVGARTYARLKSVHETAKRKGQVFLRVVMGALTRILSGQPSRGASTA</sequence>
<name>T1CT53_9ZZZZ</name>
<accession>T1CT53</accession>
<organism evidence="3">
    <name type="scientific">mine drainage metagenome</name>
    <dbReference type="NCBI Taxonomy" id="410659"/>
    <lineage>
        <taxon>unclassified sequences</taxon>
        <taxon>metagenomes</taxon>
        <taxon>ecological metagenomes</taxon>
    </lineage>
</organism>
<evidence type="ECO:0000259" key="1">
    <source>
        <dbReference type="Pfam" id="PF03050"/>
    </source>
</evidence>
<dbReference type="EMBL" id="AUZZ01008102">
    <property type="protein sequence ID" value="EQD39097.1"/>
    <property type="molecule type" value="Genomic_DNA"/>
</dbReference>
<evidence type="ECO:0000313" key="2">
    <source>
        <dbReference type="EMBL" id="EQD39097.1"/>
    </source>
</evidence>
<dbReference type="NCBIfam" id="NF033517">
    <property type="entry name" value="transpos_IS66"/>
    <property type="match status" value="1"/>
</dbReference>
<comment type="caution">
    <text evidence="3">The sequence shown here is derived from an EMBL/GenBank/DDBJ whole genome shotgun (WGS) entry which is preliminary data.</text>
</comment>
<dbReference type="PANTHER" id="PTHR33678">
    <property type="entry name" value="BLL1576 PROTEIN"/>
    <property type="match status" value="1"/>
</dbReference>
<dbReference type="EMBL" id="AUZY01002663">
    <property type="protein sequence ID" value="EQD71794.1"/>
    <property type="molecule type" value="Genomic_DNA"/>
</dbReference>
<dbReference type="InterPro" id="IPR004291">
    <property type="entry name" value="Transposase_IS66_central"/>
</dbReference>
<proteinExistence type="predicted"/>
<evidence type="ECO:0000313" key="3">
    <source>
        <dbReference type="EMBL" id="EQD71794.1"/>
    </source>
</evidence>
<gene>
    <name evidence="3" type="ORF">B1B_04259</name>
    <name evidence="2" type="ORF">B2A_11245</name>
</gene>
<dbReference type="InterPro" id="IPR052344">
    <property type="entry name" value="Transposase-related"/>
</dbReference>
<dbReference type="Pfam" id="PF03050">
    <property type="entry name" value="DDE_Tnp_IS66"/>
    <property type="match status" value="1"/>
</dbReference>
<feature type="domain" description="Transposase IS66 central" evidence="1">
    <location>
        <begin position="3"/>
        <end position="269"/>
    </location>
</feature>